<dbReference type="GO" id="GO:0008270">
    <property type="term" value="F:zinc ion binding"/>
    <property type="evidence" value="ECO:0007669"/>
    <property type="project" value="UniProtKB-KW"/>
</dbReference>
<dbReference type="OrthoDB" id="2248702at2759"/>
<keyword evidence="1" id="KW-0863">Zinc-finger</keyword>
<dbReference type="InterPro" id="IPR013087">
    <property type="entry name" value="Znf_C2H2_type"/>
</dbReference>
<dbReference type="EMBL" id="AMYB01000004">
    <property type="protein sequence ID" value="OAD03109.1"/>
    <property type="molecule type" value="Genomic_DNA"/>
</dbReference>
<dbReference type="VEuPathDB" id="FungiDB:MUCCIDRAFT_162706"/>
<accession>A0A162R7V7</accession>
<dbReference type="SMART" id="SM00355">
    <property type="entry name" value="ZnF_C2H2"/>
    <property type="match status" value="2"/>
</dbReference>
<sequence length="159" mass="18033">MCLSVKEAIIIGNHSFRNCSHERNTIILLKKSCPYCDKLYQSNQKAVNHIVAIHQKKVERLPSGNRNFSVHSQANAEKYEQLGYSVVVHYGCVSCKETFAEKEELRKHCDLNHVNSICAPCTSHAKVDFECIDGYSSTDQGNVVFYGQIALMCVRFKMI</sequence>
<protein>
    <submittedName>
        <fullName evidence="3">C2H2-type zinc finger transcription factor</fullName>
    </submittedName>
</protein>
<name>A0A162R7V7_MUCCL</name>
<reference evidence="3 4" key="1">
    <citation type="submission" date="2015-06" db="EMBL/GenBank/DDBJ databases">
        <title>Expansion of signal transduction pathways in fungi by whole-genome duplication.</title>
        <authorList>
            <consortium name="DOE Joint Genome Institute"/>
            <person name="Corrochano L.M."/>
            <person name="Kuo A."/>
            <person name="Marcet-Houben M."/>
            <person name="Polaino S."/>
            <person name="Salamov A."/>
            <person name="Villalobos J.M."/>
            <person name="Alvarez M.I."/>
            <person name="Avalos J."/>
            <person name="Benito E.P."/>
            <person name="Benoit I."/>
            <person name="Burger G."/>
            <person name="Camino L.P."/>
            <person name="Canovas D."/>
            <person name="Cerda-Olmedo E."/>
            <person name="Cheng J.-F."/>
            <person name="Dominguez A."/>
            <person name="Elias M."/>
            <person name="Eslava A.P."/>
            <person name="Glaser F."/>
            <person name="Grimwood J."/>
            <person name="Gutierrez G."/>
            <person name="Heitman J."/>
            <person name="Henrissat B."/>
            <person name="Iturriaga E.A."/>
            <person name="Lang B.F."/>
            <person name="Lavin J.L."/>
            <person name="Lee S."/>
            <person name="Li W."/>
            <person name="Lindquist E."/>
            <person name="Lopez-Garcia S."/>
            <person name="Luque E.M."/>
            <person name="Marcos A.T."/>
            <person name="Martin J."/>
            <person name="Mccluskey K."/>
            <person name="Medina H.R."/>
            <person name="Miralles-Duran A."/>
            <person name="Miyazaki A."/>
            <person name="Munoz-Torres E."/>
            <person name="Oguiza J.A."/>
            <person name="Ohm R."/>
            <person name="Olmedo M."/>
            <person name="Orejas M."/>
            <person name="Ortiz-Castellanos L."/>
            <person name="Pisabarro A.G."/>
            <person name="Rodriguez-Romero J."/>
            <person name="Ruiz-Herrera J."/>
            <person name="Ruiz-Vazquez R."/>
            <person name="Sanz C."/>
            <person name="Schackwitz W."/>
            <person name="Schmutz J."/>
            <person name="Shahriari M."/>
            <person name="Shelest E."/>
            <person name="Silva-Franco F."/>
            <person name="Soanes D."/>
            <person name="Syed K."/>
            <person name="Tagua V.G."/>
            <person name="Talbot N.J."/>
            <person name="Thon M."/>
            <person name="De Vries R.P."/>
            <person name="Wiebenga A."/>
            <person name="Yadav J.S."/>
            <person name="Braun E.L."/>
            <person name="Baker S."/>
            <person name="Garre V."/>
            <person name="Horwitz B."/>
            <person name="Torres-Martinez S."/>
            <person name="Idnurm A."/>
            <person name="Herrera-Estrella A."/>
            <person name="Gabaldon T."/>
            <person name="Grigoriev I.V."/>
        </authorList>
    </citation>
    <scope>NUCLEOTIDE SEQUENCE [LARGE SCALE GENOMIC DNA]</scope>
    <source>
        <strain evidence="3 4">CBS 277.49</strain>
    </source>
</reference>
<gene>
    <name evidence="3" type="ORF">MUCCIDRAFT_162706</name>
</gene>
<organism evidence="3 4">
    <name type="scientific">Mucor lusitanicus CBS 277.49</name>
    <dbReference type="NCBI Taxonomy" id="747725"/>
    <lineage>
        <taxon>Eukaryota</taxon>
        <taxon>Fungi</taxon>
        <taxon>Fungi incertae sedis</taxon>
        <taxon>Mucoromycota</taxon>
        <taxon>Mucoromycotina</taxon>
        <taxon>Mucoromycetes</taxon>
        <taxon>Mucorales</taxon>
        <taxon>Mucorineae</taxon>
        <taxon>Mucoraceae</taxon>
        <taxon>Mucor</taxon>
    </lineage>
</organism>
<proteinExistence type="predicted"/>
<keyword evidence="1" id="KW-0862">Zinc</keyword>
<comment type="caution">
    <text evidence="3">The sequence shown here is derived from an EMBL/GenBank/DDBJ whole genome shotgun (WGS) entry which is preliminary data.</text>
</comment>
<dbReference type="PROSITE" id="PS50157">
    <property type="entry name" value="ZINC_FINGER_C2H2_2"/>
    <property type="match status" value="1"/>
</dbReference>
<keyword evidence="1" id="KW-0479">Metal-binding</keyword>
<feature type="domain" description="C2H2-type" evidence="2">
    <location>
        <begin position="90"/>
        <end position="113"/>
    </location>
</feature>
<dbReference type="AlphaFoldDB" id="A0A162R7V7"/>
<keyword evidence="4" id="KW-1185">Reference proteome</keyword>
<evidence type="ECO:0000313" key="4">
    <source>
        <dbReference type="Proteomes" id="UP000077051"/>
    </source>
</evidence>
<evidence type="ECO:0000256" key="1">
    <source>
        <dbReference type="PROSITE-ProRule" id="PRU00042"/>
    </source>
</evidence>
<dbReference type="PROSITE" id="PS00028">
    <property type="entry name" value="ZINC_FINGER_C2H2_1"/>
    <property type="match status" value="2"/>
</dbReference>
<dbReference type="Proteomes" id="UP000077051">
    <property type="component" value="Unassembled WGS sequence"/>
</dbReference>
<evidence type="ECO:0000259" key="2">
    <source>
        <dbReference type="PROSITE" id="PS50157"/>
    </source>
</evidence>
<evidence type="ECO:0000313" key="3">
    <source>
        <dbReference type="EMBL" id="OAD03109.1"/>
    </source>
</evidence>
<dbReference type="Gene3D" id="3.30.160.60">
    <property type="entry name" value="Classic Zinc Finger"/>
    <property type="match status" value="1"/>
</dbReference>